<comment type="caution">
    <text evidence="1">The sequence shown here is derived from an EMBL/GenBank/DDBJ whole genome shotgun (WGS) entry which is preliminary data.</text>
</comment>
<dbReference type="eggNOG" id="ENOG502ZA6Q">
    <property type="taxonomic scope" value="Bacteria"/>
</dbReference>
<proteinExistence type="predicted"/>
<dbReference type="AlphaFoldDB" id="E2ZCH9"/>
<evidence type="ECO:0000313" key="1">
    <source>
        <dbReference type="EMBL" id="EFQ04166.1"/>
    </source>
</evidence>
<keyword evidence="2" id="KW-1185">Reference proteome</keyword>
<name>E2ZCH9_9FIRM</name>
<organism evidence="1 2">
    <name type="scientific">Megasphaera micronuciformis F0359</name>
    <dbReference type="NCBI Taxonomy" id="706434"/>
    <lineage>
        <taxon>Bacteria</taxon>
        <taxon>Bacillati</taxon>
        <taxon>Bacillota</taxon>
        <taxon>Negativicutes</taxon>
        <taxon>Veillonellales</taxon>
        <taxon>Veillonellaceae</taxon>
        <taxon>Megasphaera</taxon>
    </lineage>
</organism>
<accession>E2ZCH9</accession>
<sequence length="208" mass="23714">MENTLGLQIEITKELNERLMRTCDIRFYEELQQPQFSGNGEVYSHKCQAFAHDGSGGEFVLLEDGSIGLISSEGSVGRVADRLDDLLTFLVNGANIFDFNYINLYKNKELLRTFCMAYLKKIRNEYAENRTDWDEIHGALAKKLSVSFTPENLPELAETFYQAATRIPTFTGSYQGYTCDSVLSDIFPQWIGTLLQMTKEDFESLSHK</sequence>
<dbReference type="Proteomes" id="UP000003195">
    <property type="component" value="Unassembled WGS sequence"/>
</dbReference>
<reference evidence="1 2" key="1">
    <citation type="submission" date="2010-08" db="EMBL/GenBank/DDBJ databases">
        <authorList>
            <person name="Weinstock G."/>
            <person name="Sodergren E."/>
            <person name="Clifton S."/>
            <person name="Fulton L."/>
            <person name="Fulton B."/>
            <person name="Courtney L."/>
            <person name="Fronick C."/>
            <person name="Harrison M."/>
            <person name="Strong C."/>
            <person name="Farmer C."/>
            <person name="Delahaunty K."/>
            <person name="Markovic C."/>
            <person name="Hall O."/>
            <person name="Minx P."/>
            <person name="Tomlinson C."/>
            <person name="Mitreva M."/>
            <person name="Hou S."/>
            <person name="Chen J."/>
            <person name="Wollam A."/>
            <person name="Pepin K.H."/>
            <person name="Johnson M."/>
            <person name="Bhonagiri V."/>
            <person name="Zhang X."/>
            <person name="Suruliraj S."/>
            <person name="Warren W."/>
            <person name="Chinwalla A."/>
            <person name="Mardis E.R."/>
            <person name="Wilson R.K."/>
        </authorList>
    </citation>
    <scope>NUCLEOTIDE SEQUENCE [LARGE SCALE GENOMIC DNA]</scope>
    <source>
        <strain evidence="1 2">F0359</strain>
    </source>
</reference>
<dbReference type="HOGENOM" id="CLU_114500_0_0_9"/>
<dbReference type="STRING" id="706434.HMPREF9429_01351"/>
<dbReference type="RefSeq" id="WP_006942522.1">
    <property type="nucleotide sequence ID" value="NZ_GL538208.1"/>
</dbReference>
<dbReference type="EMBL" id="AECS01000037">
    <property type="protein sequence ID" value="EFQ04166.1"/>
    <property type="molecule type" value="Genomic_DNA"/>
</dbReference>
<evidence type="ECO:0000313" key="2">
    <source>
        <dbReference type="Proteomes" id="UP000003195"/>
    </source>
</evidence>
<gene>
    <name evidence="1" type="ORF">HMPREF9429_01351</name>
</gene>
<protein>
    <submittedName>
        <fullName evidence="1">Uncharacterized protein</fullName>
    </submittedName>
</protein>